<feature type="non-terminal residue" evidence="1">
    <location>
        <position position="1"/>
    </location>
</feature>
<dbReference type="AlphaFoldDB" id="A0A6J4KJC8"/>
<organism evidence="1">
    <name type="scientific">uncultured Chloroflexia bacterium</name>
    <dbReference type="NCBI Taxonomy" id="1672391"/>
    <lineage>
        <taxon>Bacteria</taxon>
        <taxon>Bacillati</taxon>
        <taxon>Chloroflexota</taxon>
        <taxon>Chloroflexia</taxon>
        <taxon>environmental samples</taxon>
    </lineage>
</organism>
<gene>
    <name evidence="1" type="ORF">AVDCRST_MAG93-5026</name>
</gene>
<dbReference type="EMBL" id="CADCTR010001694">
    <property type="protein sequence ID" value="CAA9307846.1"/>
    <property type="molecule type" value="Genomic_DNA"/>
</dbReference>
<sequence>WATFSPPRSIPWRRRYGRGSRQHLWPREQTAS</sequence>
<accession>A0A6J4KJC8</accession>
<evidence type="ECO:0000313" key="1">
    <source>
        <dbReference type="EMBL" id="CAA9307846.1"/>
    </source>
</evidence>
<reference evidence="1" key="1">
    <citation type="submission" date="2020-02" db="EMBL/GenBank/DDBJ databases">
        <authorList>
            <person name="Meier V. D."/>
        </authorList>
    </citation>
    <scope>NUCLEOTIDE SEQUENCE</scope>
    <source>
        <strain evidence="1">AVDCRST_MAG93</strain>
    </source>
</reference>
<proteinExistence type="predicted"/>
<feature type="non-terminal residue" evidence="1">
    <location>
        <position position="32"/>
    </location>
</feature>
<protein>
    <submittedName>
        <fullName evidence="1">Uncharacterized protein</fullName>
    </submittedName>
</protein>
<name>A0A6J4KJC8_9CHLR</name>